<accession>A0A9P4NCQ3</accession>
<evidence type="ECO:0000313" key="2">
    <source>
        <dbReference type="EMBL" id="KAF2270824.1"/>
    </source>
</evidence>
<evidence type="ECO:0000256" key="1">
    <source>
        <dbReference type="SAM" id="MobiDB-lite"/>
    </source>
</evidence>
<comment type="caution">
    <text evidence="2">The sequence shown here is derived from an EMBL/GenBank/DDBJ whole genome shotgun (WGS) entry which is preliminary data.</text>
</comment>
<proteinExistence type="predicted"/>
<keyword evidence="3" id="KW-1185">Reference proteome</keyword>
<evidence type="ECO:0000313" key="3">
    <source>
        <dbReference type="Proteomes" id="UP000800093"/>
    </source>
</evidence>
<feature type="region of interest" description="Disordered" evidence="1">
    <location>
        <begin position="139"/>
        <end position="169"/>
    </location>
</feature>
<gene>
    <name evidence="2" type="ORF">CC78DRAFT_573180</name>
</gene>
<dbReference type="EMBL" id="ML986578">
    <property type="protein sequence ID" value="KAF2270824.1"/>
    <property type="molecule type" value="Genomic_DNA"/>
</dbReference>
<reference evidence="3" key="1">
    <citation type="journal article" date="2020" name="Stud. Mycol.">
        <title>101 Dothideomycetes genomes: A test case for predicting lifestyles and emergence of pathogens.</title>
        <authorList>
            <person name="Haridas S."/>
            <person name="Albert R."/>
            <person name="Binder M."/>
            <person name="Bloem J."/>
            <person name="LaButti K."/>
            <person name="Salamov A."/>
            <person name="Andreopoulos B."/>
            <person name="Baker S."/>
            <person name="Barry K."/>
            <person name="Bills G."/>
            <person name="Bluhm B."/>
            <person name="Cannon C."/>
            <person name="Castanera R."/>
            <person name="Culley D."/>
            <person name="Daum C."/>
            <person name="Ezra D."/>
            <person name="Gonzalez J."/>
            <person name="Henrissat B."/>
            <person name="Kuo A."/>
            <person name="Liang C."/>
            <person name="Lipzen A."/>
            <person name="Lutzoni F."/>
            <person name="Magnuson J."/>
            <person name="Mondo S."/>
            <person name="Nolan M."/>
            <person name="Ohm R."/>
            <person name="Pangilinan J."/>
            <person name="Park H.-J."/>
            <person name="Ramirez L."/>
            <person name="Alfaro M."/>
            <person name="Sun H."/>
            <person name="Tritt A."/>
            <person name="Yoshinaga Y."/>
            <person name="Zwiers L.-H."/>
            <person name="Turgeon B."/>
            <person name="Goodwin S."/>
            <person name="Spatafora J."/>
            <person name="Crous P."/>
            <person name="Grigoriev I."/>
        </authorList>
    </citation>
    <scope>NUCLEOTIDE SEQUENCE [LARGE SCALE GENOMIC DNA]</scope>
    <source>
        <strain evidence="3">CBS 304.66</strain>
    </source>
</reference>
<sequence>MRAQVGGSRAQSMDGKHECKLIGEPKHEGSVSVLQADAITDGQTLQLPPPPQMMVDAYCKLVCRAASGNLQSPSMQCSKHINHTYMRQITHDSSNRLTLRLMLSLPGNLREYYCGYLPPSSIHLISPMPSRHRAISAQTKHSQRRKFQRQAVDREAVGDTSSSDSLEMRSNFPEMGNILAVDYASQGCDGTPRSELPLRNL</sequence>
<organism evidence="2 3">
    <name type="scientific">Lojkania enalia</name>
    <dbReference type="NCBI Taxonomy" id="147567"/>
    <lineage>
        <taxon>Eukaryota</taxon>
        <taxon>Fungi</taxon>
        <taxon>Dikarya</taxon>
        <taxon>Ascomycota</taxon>
        <taxon>Pezizomycotina</taxon>
        <taxon>Dothideomycetes</taxon>
        <taxon>Pleosporomycetidae</taxon>
        <taxon>Pleosporales</taxon>
        <taxon>Pleosporales incertae sedis</taxon>
        <taxon>Lojkania</taxon>
    </lineage>
</organism>
<dbReference type="AlphaFoldDB" id="A0A9P4NCQ3"/>
<protein>
    <submittedName>
        <fullName evidence="2">Uncharacterized protein</fullName>
    </submittedName>
</protein>
<dbReference type="Proteomes" id="UP000800093">
    <property type="component" value="Unassembled WGS sequence"/>
</dbReference>
<name>A0A9P4NCQ3_9PLEO</name>